<dbReference type="KEGG" id="dmt:DESME_02085"/>
<dbReference type="STRING" id="871968.DESME_02085"/>
<protein>
    <recommendedName>
        <fullName evidence="3">DUF4352 domain-containing protein</fullName>
    </recommendedName>
</protein>
<evidence type="ECO:0000256" key="2">
    <source>
        <dbReference type="SAM" id="SignalP"/>
    </source>
</evidence>
<feature type="chain" id="PRO_5004787642" description="DUF4352 domain-containing protein" evidence="2">
    <location>
        <begin position="30"/>
        <end position="476"/>
    </location>
</feature>
<proteinExistence type="predicted"/>
<evidence type="ECO:0000256" key="1">
    <source>
        <dbReference type="ARBA" id="ARBA00022729"/>
    </source>
</evidence>
<feature type="signal peptide" evidence="2">
    <location>
        <begin position="1"/>
        <end position="29"/>
    </location>
</feature>
<accession>W0EC07</accession>
<dbReference type="PANTHER" id="PTHR30032">
    <property type="entry name" value="N-ACETYLMURAMOYL-L-ALANINE AMIDASE-RELATED"/>
    <property type="match status" value="1"/>
</dbReference>
<dbReference type="InterPro" id="IPR051922">
    <property type="entry name" value="Bact_Sporulation_Assoc"/>
</dbReference>
<gene>
    <name evidence="4" type="ORF">DESME_02085</name>
</gene>
<dbReference type="InterPro" id="IPR029051">
    <property type="entry name" value="DUF4352"/>
</dbReference>
<dbReference type="Gene3D" id="2.60.40.1240">
    <property type="match status" value="1"/>
</dbReference>
<reference evidence="4 5" key="1">
    <citation type="submission" date="2013-12" db="EMBL/GenBank/DDBJ databases">
        <authorList>
            <consortium name="DOE Joint Genome Institute"/>
            <person name="Smidt H."/>
            <person name="Huntemann M."/>
            <person name="Han J."/>
            <person name="Chen A."/>
            <person name="Kyrpides N."/>
            <person name="Mavromatis K."/>
            <person name="Markowitz V."/>
            <person name="Palaniappan K."/>
            <person name="Ivanova N."/>
            <person name="Schaumberg A."/>
            <person name="Pati A."/>
            <person name="Liolios K."/>
            <person name="Nordberg H.P."/>
            <person name="Cantor M.N."/>
            <person name="Hua S.X."/>
            <person name="Woyke T."/>
        </authorList>
    </citation>
    <scope>NUCLEOTIDE SEQUENCE [LARGE SCALE GENOMIC DNA]</scope>
    <source>
        <strain evidence="5">DSM 15288</strain>
    </source>
</reference>
<dbReference type="Gene3D" id="3.40.50.12090">
    <property type="match status" value="1"/>
</dbReference>
<dbReference type="AlphaFoldDB" id="W0EC07"/>
<sequence length="476" mass="49427">MKIFTLKKALASFMIAGMVSAMVPLNAFADNGVTTARLFGTDRVGTAVSVSSTGWTTTDTAILAPSADANLVDALAAAPLAGKISPILLTEKDTLNATTKAELQRLGVTKVFVVGAINQTVVDQLKMSGITAIALKGEDRTATAAVIASKLVNPAGSFVVGYGALADALSVASYAAANNYSILVANPDGSLPASEAAYLGASVNVIGGPTLVADIAGSTRYYGADRFATNKAVLNAFGYNYDKVYVANGTDAHLVDSLVASSLAAKSGAPIVLCDAVDSAAAPDVYAKLASNAIVTALGGNTVVSENVLARVAYNAVPADNSLGNSRLNPAPLNTTKTVIVKDYFDDYTAQIAVKQIIRGADAWAMIKEANMFNDAPKDGYEYILAKINFNLVDIANDKALSVSGFNFNLISSDGLEYDYASVVDPDPALDANLYKGATSEGWVAFQVRVGDTSPTLAYGRSYDGTGGVWFKAYNY</sequence>
<dbReference type="PANTHER" id="PTHR30032:SF8">
    <property type="entry name" value="GERMINATION-SPECIFIC N-ACETYLMURAMOYL-L-ALANINE AMIDASE"/>
    <property type="match status" value="1"/>
</dbReference>
<dbReference type="InterPro" id="IPR007253">
    <property type="entry name" value="Cell_wall-bd_2"/>
</dbReference>
<dbReference type="eggNOG" id="COG2247">
    <property type="taxonomic scope" value="Bacteria"/>
</dbReference>
<name>W0EC07_9FIRM</name>
<feature type="domain" description="DUF4352" evidence="3">
    <location>
        <begin position="374"/>
        <end position="462"/>
    </location>
</feature>
<organism evidence="4 5">
    <name type="scientific">Desulfitobacterium metallireducens DSM 15288</name>
    <dbReference type="NCBI Taxonomy" id="871968"/>
    <lineage>
        <taxon>Bacteria</taxon>
        <taxon>Bacillati</taxon>
        <taxon>Bacillota</taxon>
        <taxon>Clostridia</taxon>
        <taxon>Eubacteriales</taxon>
        <taxon>Desulfitobacteriaceae</taxon>
        <taxon>Desulfitobacterium</taxon>
    </lineage>
</organism>
<dbReference type="InterPro" id="IPR029050">
    <property type="entry name" value="Immunoprotect_excell_Ig-like"/>
</dbReference>
<evidence type="ECO:0000313" key="4">
    <source>
        <dbReference type="EMBL" id="AHF08405.1"/>
    </source>
</evidence>
<dbReference type="OrthoDB" id="3268939at2"/>
<dbReference type="Pfam" id="PF04122">
    <property type="entry name" value="CW_binding_2"/>
    <property type="match status" value="3"/>
</dbReference>
<dbReference type="Proteomes" id="UP000010847">
    <property type="component" value="Chromosome"/>
</dbReference>
<keyword evidence="1 2" id="KW-0732">Signal</keyword>
<dbReference type="Pfam" id="PF11611">
    <property type="entry name" value="DUF4352"/>
    <property type="match status" value="1"/>
</dbReference>
<evidence type="ECO:0000259" key="3">
    <source>
        <dbReference type="Pfam" id="PF11611"/>
    </source>
</evidence>
<dbReference type="RefSeq" id="WP_006716457.1">
    <property type="nucleotide sequence ID" value="NZ_CP007032.1"/>
</dbReference>
<dbReference type="HOGENOM" id="CLU_573340_0_0_9"/>
<keyword evidence="5" id="KW-1185">Reference proteome</keyword>
<evidence type="ECO:0000313" key="5">
    <source>
        <dbReference type="Proteomes" id="UP000010847"/>
    </source>
</evidence>
<dbReference type="EMBL" id="CP007032">
    <property type="protein sequence ID" value="AHF08405.1"/>
    <property type="molecule type" value="Genomic_DNA"/>
</dbReference>